<accession>A0ABQ4YJ98</accession>
<evidence type="ECO:0000256" key="1">
    <source>
        <dbReference type="SAM" id="MobiDB-lite"/>
    </source>
</evidence>
<comment type="caution">
    <text evidence="2">The sequence shown here is derived from an EMBL/GenBank/DDBJ whole genome shotgun (WGS) entry which is preliminary data.</text>
</comment>
<keyword evidence="3" id="KW-1185">Reference proteome</keyword>
<evidence type="ECO:0000313" key="3">
    <source>
        <dbReference type="Proteomes" id="UP001151760"/>
    </source>
</evidence>
<reference evidence="2" key="1">
    <citation type="journal article" date="2022" name="Int. J. Mol. Sci.">
        <title>Draft Genome of Tanacetum Coccineum: Genomic Comparison of Closely Related Tanacetum-Family Plants.</title>
        <authorList>
            <person name="Yamashiro T."/>
            <person name="Shiraishi A."/>
            <person name="Nakayama K."/>
            <person name="Satake H."/>
        </authorList>
    </citation>
    <scope>NUCLEOTIDE SEQUENCE</scope>
</reference>
<protein>
    <submittedName>
        <fullName evidence="2">Uncharacterized protein</fullName>
    </submittedName>
</protein>
<dbReference type="Proteomes" id="UP001151760">
    <property type="component" value="Unassembled WGS sequence"/>
</dbReference>
<proteinExistence type="predicted"/>
<organism evidence="2 3">
    <name type="scientific">Tanacetum coccineum</name>
    <dbReference type="NCBI Taxonomy" id="301880"/>
    <lineage>
        <taxon>Eukaryota</taxon>
        <taxon>Viridiplantae</taxon>
        <taxon>Streptophyta</taxon>
        <taxon>Embryophyta</taxon>
        <taxon>Tracheophyta</taxon>
        <taxon>Spermatophyta</taxon>
        <taxon>Magnoliopsida</taxon>
        <taxon>eudicotyledons</taxon>
        <taxon>Gunneridae</taxon>
        <taxon>Pentapetalae</taxon>
        <taxon>asterids</taxon>
        <taxon>campanulids</taxon>
        <taxon>Asterales</taxon>
        <taxon>Asteraceae</taxon>
        <taxon>Asteroideae</taxon>
        <taxon>Anthemideae</taxon>
        <taxon>Anthemidinae</taxon>
        <taxon>Tanacetum</taxon>
    </lineage>
</organism>
<name>A0ABQ4YJ98_9ASTR</name>
<evidence type="ECO:0000313" key="2">
    <source>
        <dbReference type="EMBL" id="GJS77526.1"/>
    </source>
</evidence>
<feature type="region of interest" description="Disordered" evidence="1">
    <location>
        <begin position="123"/>
        <end position="160"/>
    </location>
</feature>
<dbReference type="EMBL" id="BQNB010010454">
    <property type="protein sequence ID" value="GJS77526.1"/>
    <property type="molecule type" value="Genomic_DNA"/>
</dbReference>
<reference evidence="2" key="2">
    <citation type="submission" date="2022-01" db="EMBL/GenBank/DDBJ databases">
        <authorList>
            <person name="Yamashiro T."/>
            <person name="Shiraishi A."/>
            <person name="Satake H."/>
            <person name="Nakayama K."/>
        </authorList>
    </citation>
    <scope>NUCLEOTIDE SEQUENCE</scope>
</reference>
<sequence>MLATQTSSRKALMPSLEHFDAVTRICDAVSTHCMPNLDHLRVELQSCPVSSQIESKLHSCPADSAVTNTSVHSRLDLGLSHLRPYRSARQLLEQATTSFTRERIDLLVSSQLRVERRGLHQTSSFTTPIRAPPSIPIPALTTSPELDIPRGLDTTPPRKD</sequence>
<gene>
    <name evidence="2" type="ORF">Tco_0727407</name>
</gene>